<evidence type="ECO:0000259" key="9">
    <source>
        <dbReference type="Pfam" id="PF18383"/>
    </source>
</evidence>
<dbReference type="Gene3D" id="1.10.418.70">
    <property type="entry name" value="Intraflagellar transport protein 81, N-terminal domain"/>
    <property type="match status" value="1"/>
</dbReference>
<dbReference type="PANTHER" id="PTHR15614:SF2">
    <property type="entry name" value="INTRAFLAGELLAR TRANSPORT PROTEIN 81 HOMOLOG"/>
    <property type="match status" value="1"/>
</dbReference>
<dbReference type="Proteomes" id="UP000695022">
    <property type="component" value="Unplaced"/>
</dbReference>
<dbReference type="Pfam" id="PF18383">
    <property type="entry name" value="IFT81_CH"/>
    <property type="match status" value="1"/>
</dbReference>
<evidence type="ECO:0000256" key="3">
    <source>
        <dbReference type="ARBA" id="ARBA00023054"/>
    </source>
</evidence>
<feature type="coiled-coil region" evidence="7">
    <location>
        <begin position="306"/>
        <end position="421"/>
    </location>
</feature>
<evidence type="ECO:0000256" key="1">
    <source>
        <dbReference type="ARBA" id="ARBA00004138"/>
    </source>
</evidence>
<dbReference type="InterPro" id="IPR043016">
    <property type="entry name" value="IFT81_N_sf"/>
</dbReference>
<evidence type="ECO:0000256" key="2">
    <source>
        <dbReference type="ARBA" id="ARBA00022794"/>
    </source>
</evidence>
<evidence type="ECO:0000256" key="7">
    <source>
        <dbReference type="SAM" id="Coils"/>
    </source>
</evidence>
<protein>
    <submittedName>
        <fullName evidence="11">Intraflagellar transport protein 81 homolog</fullName>
    </submittedName>
</protein>
<dbReference type="PANTHER" id="PTHR15614">
    <property type="entry name" value="INTRAFLAGELLAR TRANSPORT PROTEIN 81 HOMOLOG"/>
    <property type="match status" value="1"/>
</dbReference>
<evidence type="ECO:0000256" key="4">
    <source>
        <dbReference type="ARBA" id="ARBA00023069"/>
    </source>
</evidence>
<reference evidence="11" key="1">
    <citation type="submission" date="2025-08" db="UniProtKB">
        <authorList>
            <consortium name="RefSeq"/>
        </authorList>
    </citation>
    <scope>IDENTIFICATION</scope>
</reference>
<feature type="region of interest" description="Disordered" evidence="8">
    <location>
        <begin position="650"/>
        <end position="675"/>
    </location>
</feature>
<keyword evidence="2" id="KW-0970">Cilium biogenesis/degradation</keyword>
<dbReference type="InterPro" id="IPR029600">
    <property type="entry name" value="IFT81"/>
</dbReference>
<keyword evidence="3 7" id="KW-0175">Coiled coil</keyword>
<evidence type="ECO:0000256" key="8">
    <source>
        <dbReference type="SAM" id="MobiDB-lite"/>
    </source>
</evidence>
<comment type="similarity">
    <text evidence="6">Belongs to the IFT81 family.</text>
</comment>
<keyword evidence="5" id="KW-0966">Cell projection</keyword>
<gene>
    <name evidence="11" type="primary">LOC106807486</name>
</gene>
<proteinExistence type="inferred from homology"/>
<evidence type="ECO:0000256" key="6">
    <source>
        <dbReference type="ARBA" id="ARBA00043983"/>
    </source>
</evidence>
<dbReference type="GeneID" id="106807486"/>
<comment type="subcellular location">
    <subcellularLocation>
        <location evidence="1">Cell projection</location>
        <location evidence="1">Cilium</location>
    </subcellularLocation>
</comment>
<name>A0ABM1DZD4_PRICU</name>
<sequence>MSERLKYIVQELNKPPFTKNYNLISFDALEPMQRLQVLNDIFAELDPKNKLDIRQEAADQTAVRMFAVLRALKYKPEEDVNTFRQGLVQGDKSVVYAIMQWCFQRMPELKQRAYLAKFLVKTEVPPEVQQDDEVHMVTGQYSELMETFKEVHKDHEALASSGFSTADIKKDIENMDEEKEQITKRVERVKKKVENTPNKDAMLGVARNLRTEKEREVELTSQRQEQTNALMLAEQRTQRIQQQLKDMRHAGIKTTPEDLMQQLEEETKTNQYLVEQKYPKEIASLQAICTDLQKVASVPAMGQSDLDELNKMIKDLNAQINQLIEKKMLETNDPEDKTALFRQQAAMVSRKKEAAANKLEEARHELSQLETDLEEKKSSLKELDVGDVLRGDDFKRYVAKLRVKNNEYKKKRTELSEVRAEVGILTRSEEILRERDGEIMTDLRRSEEKHGVAGFTDTQEELEQVSAVKSQLDEEKGKTLENISGMVQELHAKIAGKKTSLTPIIKQLRPMRQKCQELTHEFDDKKATYDALATKLESSRSQLEQDVKSLWDEYNGLESKFHLLSCQGEILSVQERKVESEIQAALDPQAKRNSFREQYNRVIAEQEAVGKQLREKQKSIRDNHDGNVKQVKMWTDFLHLMEGKQRISEQHLEGKGDMSHVSSSAGNESADRFVL</sequence>
<evidence type="ECO:0000313" key="10">
    <source>
        <dbReference type="Proteomes" id="UP000695022"/>
    </source>
</evidence>
<dbReference type="InterPro" id="IPR041146">
    <property type="entry name" value="IFT81_CH"/>
</dbReference>
<organism evidence="10 11">
    <name type="scientific">Priapulus caudatus</name>
    <name type="common">Priapulid worm</name>
    <dbReference type="NCBI Taxonomy" id="37621"/>
    <lineage>
        <taxon>Eukaryota</taxon>
        <taxon>Metazoa</taxon>
        <taxon>Ecdysozoa</taxon>
        <taxon>Scalidophora</taxon>
        <taxon>Priapulida</taxon>
        <taxon>Priapulimorpha</taxon>
        <taxon>Priapulimorphida</taxon>
        <taxon>Priapulidae</taxon>
        <taxon>Priapulus</taxon>
    </lineage>
</organism>
<keyword evidence="4" id="KW-0969">Cilium</keyword>
<evidence type="ECO:0000256" key="5">
    <source>
        <dbReference type="ARBA" id="ARBA00023273"/>
    </source>
</evidence>
<keyword evidence="10" id="KW-1185">Reference proteome</keyword>
<evidence type="ECO:0000313" key="11">
    <source>
        <dbReference type="RefSeq" id="XP_014665305.1"/>
    </source>
</evidence>
<feature type="coiled-coil region" evidence="7">
    <location>
        <begin position="165"/>
        <end position="192"/>
    </location>
</feature>
<accession>A0ABM1DZD4</accession>
<feature type="domain" description="IFT81 calponin homology" evidence="9">
    <location>
        <begin position="3"/>
        <end position="123"/>
    </location>
</feature>
<dbReference type="RefSeq" id="XP_014665305.1">
    <property type="nucleotide sequence ID" value="XM_014809819.1"/>
</dbReference>
<feature type="coiled-coil region" evidence="7">
    <location>
        <begin position="223"/>
        <end position="250"/>
    </location>
</feature>